<dbReference type="InterPro" id="IPR050920">
    <property type="entry name" value="Nematode_rcpt-like_delta"/>
</dbReference>
<keyword evidence="5" id="KW-0472">Membrane</keyword>
<reference evidence="6" key="2">
    <citation type="submission" date="2022-06" db="UniProtKB">
        <authorList>
            <consortium name="EnsemblMetazoa"/>
        </authorList>
    </citation>
    <scope>IDENTIFICATION</scope>
    <source>
        <strain evidence="6">PS312</strain>
    </source>
</reference>
<accession>A0A2A6B8W3</accession>
<dbReference type="GO" id="GO:0016020">
    <property type="term" value="C:membrane"/>
    <property type="evidence" value="ECO:0007669"/>
    <property type="project" value="UniProtKB-SubCell"/>
</dbReference>
<dbReference type="Proteomes" id="UP000005239">
    <property type="component" value="Unassembled WGS sequence"/>
</dbReference>
<protein>
    <submittedName>
        <fullName evidence="6">G protein-coupled receptor</fullName>
    </submittedName>
</protein>
<dbReference type="SUPFAM" id="SSF81321">
    <property type="entry name" value="Family A G protein-coupled receptor-like"/>
    <property type="match status" value="1"/>
</dbReference>
<keyword evidence="3" id="KW-0812">Transmembrane</keyword>
<evidence type="ECO:0000256" key="4">
    <source>
        <dbReference type="ARBA" id="ARBA00022989"/>
    </source>
</evidence>
<accession>A0A8R1UPJ8</accession>
<evidence type="ECO:0000256" key="5">
    <source>
        <dbReference type="ARBA" id="ARBA00023136"/>
    </source>
</evidence>
<proteinExistence type="inferred from homology"/>
<dbReference type="AlphaFoldDB" id="A0A2A6B8W3"/>
<evidence type="ECO:0000313" key="7">
    <source>
        <dbReference type="Proteomes" id="UP000005239"/>
    </source>
</evidence>
<organism evidence="6 7">
    <name type="scientific">Pristionchus pacificus</name>
    <name type="common">Parasitic nematode worm</name>
    <dbReference type="NCBI Taxonomy" id="54126"/>
    <lineage>
        <taxon>Eukaryota</taxon>
        <taxon>Metazoa</taxon>
        <taxon>Ecdysozoa</taxon>
        <taxon>Nematoda</taxon>
        <taxon>Chromadorea</taxon>
        <taxon>Rhabditida</taxon>
        <taxon>Rhabditina</taxon>
        <taxon>Diplogasteromorpha</taxon>
        <taxon>Diplogasteroidea</taxon>
        <taxon>Neodiplogasteridae</taxon>
        <taxon>Pristionchus</taxon>
    </lineage>
</organism>
<sequence>MIILNLVLVLHTALAITALVLNTLLMMVMARFTPESFRSFSILLKLHASFDILISVCSLSTMLRAVPCGWSPIYLAYGPCTFISSDICYYFYSAFLASNVVTFVTVLVSFGVRYWILRFGYISIKRIMVAQMGAFIPAAVVLLALLYSKADLPELIPELEAYHPNYIEVGTAIIGTKPARTPAKMTLMVFVFGCPAPLFLVIWIYRQIMSLILHLLERKSKAMSLHTKHMHKQFITILTIQSALPFLVLLGISVYILGAFDIVNDPAMEVITFIIVELPALISPIIVVIHIRSYYEAILGLFQFRISRPPSTAMYPNHILDVPMLTIRPVTPLSPNKFPSNILDVPMSSRRPVSPMTLRFLD</sequence>
<dbReference type="EnsemblMetazoa" id="PPA35409.1">
    <property type="protein sequence ID" value="PPA35409.1"/>
    <property type="gene ID" value="WBGene00273778"/>
</dbReference>
<dbReference type="InterPro" id="IPR019421">
    <property type="entry name" value="7TM_GPCR_serpentine_rcpt_Srd"/>
</dbReference>
<gene>
    <name evidence="6" type="primary">WBGene00273778</name>
</gene>
<keyword evidence="4" id="KW-1133">Transmembrane helix</keyword>
<evidence type="ECO:0000256" key="1">
    <source>
        <dbReference type="ARBA" id="ARBA00004141"/>
    </source>
</evidence>
<name>A0A2A6B8W3_PRIPA</name>
<dbReference type="OrthoDB" id="5793097at2759"/>
<evidence type="ECO:0000313" key="6">
    <source>
        <dbReference type="EnsemblMetazoa" id="PPA35409.1"/>
    </source>
</evidence>
<keyword evidence="7" id="KW-1185">Reference proteome</keyword>
<comment type="similarity">
    <text evidence="2">Belongs to the nematode receptor-like protein srd family.</text>
</comment>
<dbReference type="PANTHER" id="PTHR22945">
    <property type="entry name" value="SERPENTINE RECEPTOR, CLASS D DELTA"/>
    <property type="match status" value="1"/>
</dbReference>
<dbReference type="Pfam" id="PF10317">
    <property type="entry name" value="7TM_GPCR_Srd"/>
    <property type="match status" value="1"/>
</dbReference>
<reference evidence="7" key="1">
    <citation type="journal article" date="2008" name="Nat. Genet.">
        <title>The Pristionchus pacificus genome provides a unique perspective on nematode lifestyle and parasitism.</title>
        <authorList>
            <person name="Dieterich C."/>
            <person name="Clifton S.W."/>
            <person name="Schuster L.N."/>
            <person name="Chinwalla A."/>
            <person name="Delehaunty K."/>
            <person name="Dinkelacker I."/>
            <person name="Fulton L."/>
            <person name="Fulton R."/>
            <person name="Godfrey J."/>
            <person name="Minx P."/>
            <person name="Mitreva M."/>
            <person name="Roeseler W."/>
            <person name="Tian H."/>
            <person name="Witte H."/>
            <person name="Yang S.P."/>
            <person name="Wilson R.K."/>
            <person name="Sommer R.J."/>
        </authorList>
    </citation>
    <scope>NUCLEOTIDE SEQUENCE [LARGE SCALE GENOMIC DNA]</scope>
    <source>
        <strain evidence="7">PS312</strain>
    </source>
</reference>
<dbReference type="PANTHER" id="PTHR22945:SF40">
    <property type="entry name" value="SERPENTINE RECEPTOR, CLASS D (DELTA)-RELATED"/>
    <property type="match status" value="1"/>
</dbReference>
<evidence type="ECO:0000256" key="2">
    <source>
        <dbReference type="ARBA" id="ARBA00009166"/>
    </source>
</evidence>
<comment type="subcellular location">
    <subcellularLocation>
        <location evidence="1">Membrane</location>
        <topology evidence="1">Multi-pass membrane protein</topology>
    </subcellularLocation>
</comment>
<evidence type="ECO:0000256" key="3">
    <source>
        <dbReference type="ARBA" id="ARBA00022692"/>
    </source>
</evidence>